<protein>
    <submittedName>
        <fullName evidence="1">Uncharacterized protein</fullName>
    </submittedName>
</protein>
<reference evidence="1" key="1">
    <citation type="submission" date="2021-01" db="EMBL/GenBank/DDBJ databases">
        <authorList>
            <consortium name="Genoscope - CEA"/>
            <person name="William W."/>
        </authorList>
    </citation>
    <scope>NUCLEOTIDE SEQUENCE</scope>
</reference>
<dbReference type="EMBL" id="CAJJDP010000041">
    <property type="protein sequence ID" value="CAD8162173.1"/>
    <property type="molecule type" value="Genomic_DNA"/>
</dbReference>
<dbReference type="AlphaFoldDB" id="A0A8S1UDY1"/>
<evidence type="ECO:0000313" key="2">
    <source>
        <dbReference type="Proteomes" id="UP000683925"/>
    </source>
</evidence>
<gene>
    <name evidence="1" type="ORF">POCTA_138.1.T0410112</name>
</gene>
<name>A0A8S1UDY1_PAROT</name>
<dbReference type="Proteomes" id="UP000683925">
    <property type="component" value="Unassembled WGS sequence"/>
</dbReference>
<dbReference type="OrthoDB" id="10528194at2759"/>
<evidence type="ECO:0000313" key="1">
    <source>
        <dbReference type="EMBL" id="CAD8162173.1"/>
    </source>
</evidence>
<proteinExistence type="predicted"/>
<comment type="caution">
    <text evidence="1">The sequence shown here is derived from an EMBL/GenBank/DDBJ whole genome shotgun (WGS) entry which is preliminary data.</text>
</comment>
<keyword evidence="2" id="KW-1185">Reference proteome</keyword>
<accession>A0A8S1UDY1</accession>
<sequence length="375" mass="44153">MNQDLSMNQRQPNSKFQQFKLQQTHSTNHLSIKMMFNYNSSILFQINRKYISAYFFQLGCLKLIKNFLQDTSMQRKIYYMEKSNQLVLFTVHGYIKVSSIVGLNNNKHNLKLNTLVFIDSLTMNKEESIIIIGSQGQIDFWENVSCWRCIQTLICHNVAPIYCLCLNQSETLLISCAFDRSINISAKQGQQWIVKQIINLDIHGFSLLFIDDNCFVFQSIELKILVYQWKGEEDIFVQVKDIIIQGKEHHLDSSKFQYNADKDIILKKMDNFSIQLVVLKRLNYQVNLHLIFKLTEYPSHLVKLPITQQSLTPKNINLLHIYISNFEIQLLVIIYYTNLTYTESILQYKNQNSINCIHIHVLKFQTNLNKRIENK</sequence>
<organism evidence="1 2">
    <name type="scientific">Paramecium octaurelia</name>
    <dbReference type="NCBI Taxonomy" id="43137"/>
    <lineage>
        <taxon>Eukaryota</taxon>
        <taxon>Sar</taxon>
        <taxon>Alveolata</taxon>
        <taxon>Ciliophora</taxon>
        <taxon>Intramacronucleata</taxon>
        <taxon>Oligohymenophorea</taxon>
        <taxon>Peniculida</taxon>
        <taxon>Parameciidae</taxon>
        <taxon>Paramecium</taxon>
    </lineage>
</organism>